<keyword evidence="2" id="KW-1133">Transmembrane helix</keyword>
<dbReference type="RefSeq" id="WP_133742077.1">
    <property type="nucleotide sequence ID" value="NZ_SNYN01000011.1"/>
</dbReference>
<proteinExistence type="predicted"/>
<accession>A0A4R6UZF6</accession>
<keyword evidence="3" id="KW-0675">Receptor</keyword>
<keyword evidence="2" id="KW-0812">Transmembrane</keyword>
<sequence>MDPQQNPPYGTGPWYGPPPGQYQPPSGPYPSGPRPLPPQYQAPGPWPPPPPPYASRRRTGLVVGFAAGGAALALLTAVVLVVALGSRPAGVSDLAALHEPIVSEFDEDPYMGIADFDGEHTVYVNLYLYEVYGSEELRDGARRTFRIVWANLPGSFDQVSVSLVGSDGSPTVELMTSAELEDAFGPRPDGLASAPVETDGRAPALNRPGECSWEHGYCDELSETLASEQTRILIRRGCPEVDLREFPERPASIHIHEEYDFHSSMTFLLNSPTSGDYLTVSVSDDSAEFAQVSCSVGGEWFDQVYSRAEYDQAV</sequence>
<feature type="compositionally biased region" description="Pro residues" evidence="1">
    <location>
        <begin position="15"/>
        <end position="53"/>
    </location>
</feature>
<evidence type="ECO:0000313" key="4">
    <source>
        <dbReference type="Proteomes" id="UP000295281"/>
    </source>
</evidence>
<evidence type="ECO:0000256" key="1">
    <source>
        <dbReference type="SAM" id="MobiDB-lite"/>
    </source>
</evidence>
<evidence type="ECO:0000313" key="3">
    <source>
        <dbReference type="EMBL" id="TDQ51403.1"/>
    </source>
</evidence>
<gene>
    <name evidence="3" type="ORF">EV190_1117</name>
</gene>
<reference evidence="3 4" key="1">
    <citation type="submission" date="2019-03" db="EMBL/GenBank/DDBJ databases">
        <title>Genomic Encyclopedia of Type Strains, Phase IV (KMG-IV): sequencing the most valuable type-strain genomes for metagenomic binning, comparative biology and taxonomic classification.</title>
        <authorList>
            <person name="Goeker M."/>
        </authorList>
    </citation>
    <scope>NUCLEOTIDE SEQUENCE [LARGE SCALE GENOMIC DNA]</scope>
    <source>
        <strain evidence="3 4">DSM 46770</strain>
    </source>
</reference>
<dbReference type="Proteomes" id="UP000295281">
    <property type="component" value="Unassembled WGS sequence"/>
</dbReference>
<keyword evidence="4" id="KW-1185">Reference proteome</keyword>
<evidence type="ECO:0000256" key="2">
    <source>
        <dbReference type="SAM" id="Phobius"/>
    </source>
</evidence>
<feature type="region of interest" description="Disordered" evidence="1">
    <location>
        <begin position="1"/>
        <end position="53"/>
    </location>
</feature>
<dbReference type="OrthoDB" id="3436474at2"/>
<name>A0A4R6UZF6_9ACTN</name>
<organism evidence="3 4">
    <name type="scientific">Actinorugispora endophytica</name>
    <dbReference type="NCBI Taxonomy" id="1605990"/>
    <lineage>
        <taxon>Bacteria</taxon>
        <taxon>Bacillati</taxon>
        <taxon>Actinomycetota</taxon>
        <taxon>Actinomycetes</taxon>
        <taxon>Streptosporangiales</taxon>
        <taxon>Nocardiopsidaceae</taxon>
        <taxon>Actinorugispora</taxon>
    </lineage>
</organism>
<feature type="transmembrane region" description="Helical" evidence="2">
    <location>
        <begin position="61"/>
        <end position="84"/>
    </location>
</feature>
<keyword evidence="2" id="KW-0472">Membrane</keyword>
<protein>
    <submittedName>
        <fullName evidence="3">Tumor necrosis factor receptor superfamily protein 12A</fullName>
    </submittedName>
</protein>
<comment type="caution">
    <text evidence="3">The sequence shown here is derived from an EMBL/GenBank/DDBJ whole genome shotgun (WGS) entry which is preliminary data.</text>
</comment>
<dbReference type="AlphaFoldDB" id="A0A4R6UZF6"/>
<dbReference type="EMBL" id="SNYN01000011">
    <property type="protein sequence ID" value="TDQ51403.1"/>
    <property type="molecule type" value="Genomic_DNA"/>
</dbReference>